<feature type="compositionally biased region" description="Basic and acidic residues" evidence="1">
    <location>
        <begin position="2892"/>
        <end position="2915"/>
    </location>
</feature>
<feature type="domain" description="U3 small nucleolar RNA-associated protein 20 N-terminal" evidence="2">
    <location>
        <begin position="1064"/>
        <end position="1720"/>
    </location>
</feature>
<dbReference type="Pfam" id="PF07539">
    <property type="entry name" value="UTP20_N"/>
    <property type="match status" value="1"/>
</dbReference>
<evidence type="ECO:0000259" key="3">
    <source>
        <dbReference type="Pfam" id="PF20416"/>
    </source>
</evidence>
<feature type="region of interest" description="Disordered" evidence="1">
    <location>
        <begin position="2230"/>
        <end position="2273"/>
    </location>
</feature>
<dbReference type="InterPro" id="IPR011430">
    <property type="entry name" value="UTP20_N"/>
</dbReference>
<dbReference type="GO" id="GO:0030686">
    <property type="term" value="C:90S preribosome"/>
    <property type="evidence" value="ECO:0007669"/>
    <property type="project" value="TreeGrafter"/>
</dbReference>
<protein>
    <submittedName>
        <fullName evidence="4">Uncharacterized protein</fullName>
    </submittedName>
</protein>
<organism evidence="4 5">
    <name type="scientific">Cylindrotheca closterium</name>
    <dbReference type="NCBI Taxonomy" id="2856"/>
    <lineage>
        <taxon>Eukaryota</taxon>
        <taxon>Sar</taxon>
        <taxon>Stramenopiles</taxon>
        <taxon>Ochrophyta</taxon>
        <taxon>Bacillariophyta</taxon>
        <taxon>Bacillariophyceae</taxon>
        <taxon>Bacillariophycidae</taxon>
        <taxon>Bacillariales</taxon>
        <taxon>Bacillariaceae</taxon>
        <taxon>Cylindrotheca</taxon>
    </lineage>
</organism>
<comment type="caution">
    <text evidence="4">The sequence shown here is derived from an EMBL/GenBank/DDBJ whole genome shotgun (WGS) entry which is preliminary data.</text>
</comment>
<proteinExistence type="predicted"/>
<dbReference type="InterPro" id="IPR052575">
    <property type="entry name" value="SSU_processome_comp_20"/>
</dbReference>
<feature type="compositionally biased region" description="Basic and acidic residues" evidence="1">
    <location>
        <begin position="2234"/>
        <end position="2251"/>
    </location>
</feature>
<dbReference type="PANTHER" id="PTHR17695:SF11">
    <property type="entry name" value="SMALL SUBUNIT PROCESSOME COMPONENT 20 HOMOLOG"/>
    <property type="match status" value="1"/>
</dbReference>
<feature type="compositionally biased region" description="Polar residues" evidence="1">
    <location>
        <begin position="2262"/>
        <end position="2273"/>
    </location>
</feature>
<reference evidence="4" key="1">
    <citation type="submission" date="2023-08" db="EMBL/GenBank/DDBJ databases">
        <authorList>
            <person name="Audoor S."/>
            <person name="Bilcke G."/>
        </authorList>
    </citation>
    <scope>NUCLEOTIDE SEQUENCE</scope>
</reference>
<feature type="compositionally biased region" description="Basic and acidic residues" evidence="1">
    <location>
        <begin position="1"/>
        <end position="13"/>
    </location>
</feature>
<dbReference type="SUPFAM" id="SSF48371">
    <property type="entry name" value="ARM repeat"/>
    <property type="match status" value="3"/>
</dbReference>
<evidence type="ECO:0000259" key="2">
    <source>
        <dbReference type="Pfam" id="PF07539"/>
    </source>
</evidence>
<keyword evidence="5" id="KW-1185">Reference proteome</keyword>
<evidence type="ECO:0000313" key="5">
    <source>
        <dbReference type="Proteomes" id="UP001295423"/>
    </source>
</evidence>
<feature type="region of interest" description="Disordered" evidence="1">
    <location>
        <begin position="2179"/>
        <end position="2217"/>
    </location>
</feature>
<dbReference type="Gene3D" id="1.25.10.10">
    <property type="entry name" value="Leucine-rich Repeat Variant"/>
    <property type="match status" value="1"/>
</dbReference>
<evidence type="ECO:0000313" key="4">
    <source>
        <dbReference type="EMBL" id="CAJ1908376.1"/>
    </source>
</evidence>
<dbReference type="InterPro" id="IPR016024">
    <property type="entry name" value="ARM-type_fold"/>
</dbReference>
<dbReference type="Pfam" id="PF20416">
    <property type="entry name" value="UTP20"/>
    <property type="match status" value="1"/>
</dbReference>
<dbReference type="Proteomes" id="UP001295423">
    <property type="component" value="Unassembled WGS sequence"/>
</dbReference>
<dbReference type="PANTHER" id="PTHR17695">
    <property type="entry name" value="SMALL SUBUNIT PROCESSOME COMPONENT 20 HOMOLOG"/>
    <property type="match status" value="1"/>
</dbReference>
<name>A0AAD2FCA0_9STRA</name>
<feature type="region of interest" description="Disordered" evidence="1">
    <location>
        <begin position="1"/>
        <end position="26"/>
    </location>
</feature>
<accession>A0AAD2FCA0</accession>
<feature type="compositionally biased region" description="Basic residues" evidence="1">
    <location>
        <begin position="14"/>
        <end position="26"/>
    </location>
</feature>
<gene>
    <name evidence="4" type="ORF">CYCCA115_LOCUS512</name>
</gene>
<dbReference type="EMBL" id="CAKOGP040000001">
    <property type="protein sequence ID" value="CAJ1908376.1"/>
    <property type="molecule type" value="Genomic_DNA"/>
</dbReference>
<feature type="domain" description="U3 small nucleolar RNA-associated protein 20" evidence="3">
    <location>
        <begin position="1930"/>
        <end position="2167"/>
    </location>
</feature>
<dbReference type="InterPro" id="IPR046523">
    <property type="entry name" value="UTP20_dom"/>
</dbReference>
<feature type="compositionally biased region" description="Basic and acidic residues" evidence="1">
    <location>
        <begin position="2202"/>
        <end position="2217"/>
    </location>
</feature>
<dbReference type="GO" id="GO:0032040">
    <property type="term" value="C:small-subunit processome"/>
    <property type="evidence" value="ECO:0007669"/>
    <property type="project" value="TreeGrafter"/>
</dbReference>
<sequence length="2939" mass="330368">MDPHVKSINTDKRSNKRIKFASAKQRAKRASADVYRSYKRKLGATSAATREEFVHNIQGTSQAKKRHRTRHAPLEDSNRSAIVKLAYTDDDAGDEPEIELDVSSTFAEELDVAIDRNASEVFGKFHRAVWKLVRSLPEVLHNSQKIVEILLSYMLSPASLPERPCQMSDWQNQSLRKEFVINHATTDILHLLSVLARDLRHEIHPFLHEQILPRIIYDLLNPPPPPPDSGKQPIPLDVTIVEAGFRTIGYILRYDSEVMKDDLESMRKYYGATIANRREIIRRLATETFAPLIRKIKSKSSRQKHLKRVLKALASAERQPLTHQLKRTQSDAVDGISMLAFQVTKGVPGRLHSKGFQTLKYVFNLGTSDGTNGRLVLSVLSTLLERLCHQMNQETISMITQELIGLVKRSITLYLSDNENGERYSFTPVLNSVKLLEQTASFRSGNSLKGQQKEVRSDLFDSLESLCRAQLFRSLDADVKCEFVRRFCPPLKVLQSHPETASWLRKFLSELLKHDSSDSRENASLVCSMADILSKDLMSEVVEQSVFSAVAQALLQAAAAVSAHHPDSALLITFSVASRGMAANENEDADSISGGSTCVEAQLFAKGGDWCTVASSEKQKLVSNSLVELQGEKLSRELVARLVMALRCIPFVTLISLENEESDVQKKHFKRASNWLLETLDCLEKTSVNEGLERVVTIAKSIALESLTHLALGFWQISPAVEKAVLRAKPIAERLLSEQSGSMWAIRGVAVYARALSKTDKCLKNDLDKTFDALVPNLRSQSHSLRLHTLEILNTFPEKHFVTDHSDLDLTGDLDEDPGFQHAAASAKSGPSGPCDILKTMCRLEKIPIILANERAISALISRIEVLGRSGKLPVVYAEAVSNYMIGSFYVKFAPVWPEATRCLTSLLKGHEKNCWPALEAKLRTSMERSPQRDDNDQDDHISRSLFSFDGHLYNCEEWQSSNGTNVSIFGNSDSIEDLGTARHQITDEDTATENIWGVAAESQHLVGKNSRVIIPVFLAFLHNQYFGFHINDPDARELELKEHVPSDDFMTYSKIDKGIVYRRLLCFLKVFAVLDGPKQLVHHQLLERIFRCFLNHQDETVARLALTALSKYKVPYLVPYQSFFFDVLKKGQLKDSLLDFAEKYKEGKVVKSHRAQLMPLLVRLLFGRLSPKGKKSSKDTPASRRTAVLSFLSVLCEGEEDVFNFVFMMTRSFIPRNEKLVAMEQITPEDRENIMGVLMSIRPQDLVTLPSGVIEGFLHLLETVLTQLGHRISSYVPQFASIVLALCKMAGDGRQKGEENGKEEEAMSSMASHTPHINRYSSIRSLGCKRLSEIYGRFGDMIEVQKFGPLTWEALNRSVYLLPEMTVKTEKAPAILELLEVMSSDCRTIEMLAMHEAAVESVVKCIAETSMFSVMNSALSIVENLLTVDEPSSGAKESTGIRLIRKFVPLLMECFTARLERGGGQLAESKPERGKYKSKGGNRQNTWKRELEILCRVSELLSNDDGCLKDRSSILATLFSLLLPYLEPDRMTTDDDKMNIIGILKSTVLQLDQESMAEIYSSISKILSPSKGKAGIRSLTVRHAIAELVGAIAVMDEQYREVADSLLKLTAVNSKRVDEMDFDVVIPELNKLSQPDAHKAWLSSCGGNDPSPPILNPLIAMCFHFLHNEDGVVLRVSHSALKMLIDLAARMAKRNDEVLWTKLVESSIMPFTRAGLQSRDASVRRYYILLVKGIAASFKDFSSANLCGDLHVLVNDENPDLDFFMNITHVQIHRRARGFQRLRSSLNDPSISERLSLQSVSNILLPITLHPLYECNTRADETFALEAIATVGSISRLLSWSKYNNMLWAMLTHFDRYPEQERYLIGAICATIDSFHFDLTTEKKDEDTDMAIDGDDQEQKTAVWRSLERRMIPKIEGLLMKEKVDRSGTRTKTIRPPITLALLKLFQKFPASFFEAKLPHLLSVICDALRNKDSDARDIARKNMAKIVVSMDLKYLADVIREISITLNEGYKLHVRAAVLHTILQELSALYKPPLEGETSPLYFDQSIGGQMELIQEDLFGEANERRESKETNVRYVKEAGGSKSIDSVELICRLLKFRPSDVATNGRNGSSIHCVVSPLLERLRQPDVDIYTIRKIRQLLTRVVVGLSHNPSVDAEQLFPFVYATVEPFVGQQTIAAAQKSEESDDEDMDDAMKPIKVSGSRELKEQKKEKKAGKVELWRPSTLKMVGSAKDAQEQKLEEKRTLRKVKDGASAPKLTGSGRHQLSNTASHNGLNDPASITAVIFGLNLLNSCLKKLNLDHESMPSRMDPFVPLLTACVCFSRESDVALVGLKCLMSLLRFDLPSISSCSENLGTQALEFLNSSGSSLNQNSDLTQACFRTLTYLIKSGSTTESGESGKRDILLEGEEALAKNGRMPLNSDQMKVLISTLQLSVTDSDQHNPALGLIKAILARRYISSELYDLMEVMLKLVVRSHTSALRQQSSTIFLRYLLDYPMGEQRFEKHLTQIVANTKYEYQDGRLSAIQLMTAVVEKLPDELLSKHTQSIFIPLVLQMVNDESDKCHDGLVKCLEILFTRSSREILQVIHVYMDRWAEQPGALRSASVEVLGILVDARSDFIQQKNLLPKLVESLHSYLEESNSDWQVSNSSILCVEKLSKKFDVEVSKAHKVWKCIVESLVNDHPSVRLSSCRVLHQFFAANLLDSFLTENPGMLFEIGRNICFQMNSSEKDIKDEASELCIKTLSMALPIMKEKPDLCFAKEEERNGRDPVYWLLQRLSQIAKPKGSKHRMAVFKCFAAFCTLHSAIVAPYLELILEPLHRSSIETRNQLENPHAVSRNQTPQSEALDVESNYATEVMQVVEETAVSSEVLLAAMSVVKKKARDKKDERKLAVKLEAANDPKAAAERKIRKQSREKNRVKRRVAERKQDRGSFKKRRSRD</sequence>
<feature type="region of interest" description="Disordered" evidence="1">
    <location>
        <begin position="2892"/>
        <end position="2939"/>
    </location>
</feature>
<dbReference type="InterPro" id="IPR011989">
    <property type="entry name" value="ARM-like"/>
</dbReference>
<evidence type="ECO:0000256" key="1">
    <source>
        <dbReference type="SAM" id="MobiDB-lite"/>
    </source>
</evidence>